<evidence type="ECO:0000313" key="7">
    <source>
        <dbReference type="EMBL" id="ELW62807.1"/>
    </source>
</evidence>
<dbReference type="GO" id="GO:0005634">
    <property type="term" value="C:nucleus"/>
    <property type="evidence" value="ECO:0007669"/>
    <property type="project" value="TreeGrafter"/>
</dbReference>
<dbReference type="InterPro" id="IPR040259">
    <property type="entry name" value="Mesogenin/MesP"/>
</dbReference>
<keyword evidence="4" id="KW-0804">Transcription</keyword>
<keyword evidence="5" id="KW-0539">Nucleus</keyword>
<reference evidence="8" key="1">
    <citation type="submission" date="2012-07" db="EMBL/GenBank/DDBJ databases">
        <title>Genome of the Chinese tree shrew, a rising model animal genetically related to primates.</title>
        <authorList>
            <person name="Zhang G."/>
            <person name="Fan Y."/>
            <person name="Yao Y."/>
            <person name="Huang Z."/>
        </authorList>
    </citation>
    <scope>NUCLEOTIDE SEQUENCE [LARGE SCALE GENOMIC DNA]</scope>
</reference>
<dbReference type="InParanoid" id="L9KNR5"/>
<dbReference type="Proteomes" id="UP000011518">
    <property type="component" value="Unassembled WGS sequence"/>
</dbReference>
<keyword evidence="1" id="KW-0217">Developmental protein</keyword>
<evidence type="ECO:0000313" key="8">
    <source>
        <dbReference type="Proteomes" id="UP000011518"/>
    </source>
</evidence>
<keyword evidence="8" id="KW-1185">Reference proteome</keyword>
<keyword evidence="2" id="KW-0805">Transcription regulation</keyword>
<gene>
    <name evidence="7" type="ORF">TREES_T100018715</name>
</gene>
<dbReference type="GO" id="GO:0003007">
    <property type="term" value="P:heart morphogenesis"/>
    <property type="evidence" value="ECO:0007669"/>
    <property type="project" value="TreeGrafter"/>
</dbReference>
<evidence type="ECO:0000256" key="3">
    <source>
        <dbReference type="ARBA" id="ARBA00023125"/>
    </source>
</evidence>
<reference evidence="8" key="2">
    <citation type="journal article" date="2013" name="Nat. Commun.">
        <title>Genome of the Chinese tree shrew.</title>
        <authorList>
            <person name="Fan Y."/>
            <person name="Huang Z.Y."/>
            <person name="Cao C.C."/>
            <person name="Chen C.S."/>
            <person name="Chen Y.X."/>
            <person name="Fan D.D."/>
            <person name="He J."/>
            <person name="Hou H.L."/>
            <person name="Hu L."/>
            <person name="Hu X.T."/>
            <person name="Jiang X.T."/>
            <person name="Lai R."/>
            <person name="Lang Y.S."/>
            <person name="Liang B."/>
            <person name="Liao S.G."/>
            <person name="Mu D."/>
            <person name="Ma Y.Y."/>
            <person name="Niu Y.Y."/>
            <person name="Sun X.Q."/>
            <person name="Xia J.Q."/>
            <person name="Xiao J."/>
            <person name="Xiong Z.Q."/>
            <person name="Xu L."/>
            <person name="Yang L."/>
            <person name="Zhang Y."/>
            <person name="Zhao W."/>
            <person name="Zhao X.D."/>
            <person name="Zheng Y.T."/>
            <person name="Zhou J.M."/>
            <person name="Zhu Y.B."/>
            <person name="Zhang G.J."/>
            <person name="Wang J."/>
            <person name="Yao Y.G."/>
        </authorList>
    </citation>
    <scope>NUCLEOTIDE SEQUENCE [LARGE SCALE GENOMIC DNA]</scope>
</reference>
<dbReference type="PANTHER" id="PTHR20937:SF6">
    <property type="entry name" value="MESODERM POSTERIOR PROTEIN 1"/>
    <property type="match status" value="1"/>
</dbReference>
<dbReference type="FunCoup" id="L9KNR5">
    <property type="interactions" value="487"/>
</dbReference>
<dbReference type="PANTHER" id="PTHR20937">
    <property type="entry name" value="IP14615P"/>
    <property type="match status" value="1"/>
</dbReference>
<proteinExistence type="predicted"/>
<evidence type="ECO:0000256" key="2">
    <source>
        <dbReference type="ARBA" id="ARBA00023015"/>
    </source>
</evidence>
<sequence>MLNRLATEPLRRPIRYIGHLSAVLGLSEESLQRRRPLRADAASSPGCPLCPDGDPAQVQVQVRGPDLGSDTRAGARWEFPAARTTPELRNPPALYAETTCPQGPVMEPSPSSPLFPSDVLALLETWIPLSPPEWPPV</sequence>
<dbReference type="eggNOG" id="KOG4029">
    <property type="taxonomic scope" value="Eukaryota"/>
</dbReference>
<keyword evidence="3" id="KW-0238">DNA-binding</keyword>
<name>L9KNR5_TUPCH</name>
<evidence type="ECO:0000256" key="1">
    <source>
        <dbReference type="ARBA" id="ARBA00022473"/>
    </source>
</evidence>
<feature type="region of interest" description="Disordered" evidence="6">
    <location>
        <begin position="35"/>
        <end position="112"/>
    </location>
</feature>
<dbReference type="GO" id="GO:0000978">
    <property type="term" value="F:RNA polymerase II cis-regulatory region sequence-specific DNA binding"/>
    <property type="evidence" value="ECO:0007669"/>
    <property type="project" value="TreeGrafter"/>
</dbReference>
<dbReference type="EMBL" id="KB320802">
    <property type="protein sequence ID" value="ELW62807.1"/>
    <property type="molecule type" value="Genomic_DNA"/>
</dbReference>
<dbReference type="GO" id="GO:0032525">
    <property type="term" value="P:somite rostral/caudal axis specification"/>
    <property type="evidence" value="ECO:0007669"/>
    <property type="project" value="TreeGrafter"/>
</dbReference>
<protein>
    <submittedName>
        <fullName evidence="7">Mesoderm posterior protein 1</fullName>
    </submittedName>
</protein>
<dbReference type="AlphaFoldDB" id="L9KNR5"/>
<accession>L9KNR5</accession>
<dbReference type="GO" id="GO:0001707">
    <property type="term" value="P:mesoderm formation"/>
    <property type="evidence" value="ECO:0007669"/>
    <property type="project" value="TreeGrafter"/>
</dbReference>
<organism evidence="7 8">
    <name type="scientific">Tupaia chinensis</name>
    <name type="common">Chinese tree shrew</name>
    <name type="synonym">Tupaia belangeri chinensis</name>
    <dbReference type="NCBI Taxonomy" id="246437"/>
    <lineage>
        <taxon>Eukaryota</taxon>
        <taxon>Metazoa</taxon>
        <taxon>Chordata</taxon>
        <taxon>Craniata</taxon>
        <taxon>Vertebrata</taxon>
        <taxon>Euteleostomi</taxon>
        <taxon>Mammalia</taxon>
        <taxon>Eutheria</taxon>
        <taxon>Euarchontoglires</taxon>
        <taxon>Scandentia</taxon>
        <taxon>Tupaiidae</taxon>
        <taxon>Tupaia</taxon>
    </lineage>
</organism>
<evidence type="ECO:0000256" key="4">
    <source>
        <dbReference type="ARBA" id="ARBA00023163"/>
    </source>
</evidence>
<dbReference type="GO" id="GO:0000981">
    <property type="term" value="F:DNA-binding transcription factor activity, RNA polymerase II-specific"/>
    <property type="evidence" value="ECO:0007669"/>
    <property type="project" value="TreeGrafter"/>
</dbReference>
<dbReference type="STRING" id="246437.L9KNR5"/>
<evidence type="ECO:0000256" key="6">
    <source>
        <dbReference type="SAM" id="MobiDB-lite"/>
    </source>
</evidence>
<evidence type="ECO:0000256" key="5">
    <source>
        <dbReference type="ARBA" id="ARBA00023242"/>
    </source>
</evidence>